<feature type="transmembrane region" description="Helical" evidence="7">
    <location>
        <begin position="12"/>
        <end position="31"/>
    </location>
</feature>
<comment type="subcellular location">
    <subcellularLocation>
        <location evidence="1">Cell membrane</location>
        <topology evidence="1">Multi-pass membrane protein</topology>
    </subcellularLocation>
</comment>
<proteinExistence type="predicted"/>
<keyword evidence="2" id="KW-1003">Cell membrane</keyword>
<keyword evidence="3" id="KW-0597">Phosphoprotein</keyword>
<dbReference type="PANTHER" id="PTHR34220">
    <property type="entry name" value="SENSOR HISTIDINE KINASE YPDA"/>
    <property type="match status" value="1"/>
</dbReference>
<dbReference type="CDD" id="cd06225">
    <property type="entry name" value="HAMP"/>
    <property type="match status" value="1"/>
</dbReference>
<dbReference type="SUPFAM" id="SSF55874">
    <property type="entry name" value="ATPase domain of HSP90 chaperone/DNA topoisomerase II/histidine kinase"/>
    <property type="match status" value="1"/>
</dbReference>
<dbReference type="Gene3D" id="3.30.565.10">
    <property type="entry name" value="Histidine kinase-like ATPase, C-terminal domain"/>
    <property type="match status" value="1"/>
</dbReference>
<protein>
    <submittedName>
        <fullName evidence="9">Sensor histidine kinase</fullName>
        <ecNumber evidence="9">2.7.13.3</ecNumber>
    </submittedName>
</protein>
<feature type="transmembrane region" description="Helical" evidence="7">
    <location>
        <begin position="293"/>
        <end position="315"/>
    </location>
</feature>
<keyword evidence="5 9" id="KW-0418">Kinase</keyword>
<accession>A0ABV6DTP0</accession>
<keyword evidence="7" id="KW-1133">Transmembrane helix</keyword>
<dbReference type="EMBL" id="JBHLWN010000107">
    <property type="protein sequence ID" value="MFC0216026.1"/>
    <property type="molecule type" value="Genomic_DNA"/>
</dbReference>
<dbReference type="Pfam" id="PF00672">
    <property type="entry name" value="HAMP"/>
    <property type="match status" value="1"/>
</dbReference>
<evidence type="ECO:0000256" key="6">
    <source>
        <dbReference type="ARBA" id="ARBA00023136"/>
    </source>
</evidence>
<sequence>MWFKRSLLSKVIVGMLISAVVPLIITIAISYRTTTQSVQNQVIDLNQHAMESSMYVLKRYLDDLSHVSIQFYYDSTIMDYLRSKTQMDYNKRQYISNQVYTVSKARPEFRAARFTSTPTGLVFTSVNFLQLGEDDHLDTGSTMDTDPAGWTGSHGYNVVTLNGQKLLAFHQPMFDYPRPTLLGVLSIYVGPELFERLVRPFSSTAAEGERMYLMIRQDRQLLYAMGGQSGDSVPLLAEGEIGQRGSMQMTLDGQNGVVLYLIDEFKGMPLTLVKFIPSAMINDAADQALRKSLVVPFLMTVIVFVCAFALTYKLVVPIKRLVRNMAKVETGNFETQPVPLREDELGVLEQRFQSMVRGLDDLMNREYRSRLELTTARLKMLQAQINPHFLYNSLQSIGTLALRHGASEINDRIAELGSILRYSMDLNTETVPLQKEIEHMEAYLSLQGARFKNRLSFTMSCAEEARYIPVPKMILQPLVENSIIHGIEKGNGFGTLHIGIELTDELVIRVMDNGKGIDEETITKIRWEYEGRLPASGQERGIGLINVLTRLRLRYDDKFVWELKSVPYEATVITLRISLQ</sequence>
<dbReference type="InterPro" id="IPR010559">
    <property type="entry name" value="Sig_transdc_His_kin_internal"/>
</dbReference>
<keyword evidence="10" id="KW-1185">Reference proteome</keyword>
<keyword evidence="7" id="KW-0812">Transmembrane</keyword>
<evidence type="ECO:0000259" key="8">
    <source>
        <dbReference type="PROSITE" id="PS50885"/>
    </source>
</evidence>
<evidence type="ECO:0000256" key="5">
    <source>
        <dbReference type="ARBA" id="ARBA00022777"/>
    </source>
</evidence>
<comment type="caution">
    <text evidence="9">The sequence shown here is derived from an EMBL/GenBank/DDBJ whole genome shotgun (WGS) entry which is preliminary data.</text>
</comment>
<reference evidence="9 10" key="1">
    <citation type="submission" date="2024-09" db="EMBL/GenBank/DDBJ databases">
        <authorList>
            <person name="Sun Q."/>
            <person name="Mori K."/>
        </authorList>
    </citation>
    <scope>NUCLEOTIDE SEQUENCE [LARGE SCALE GENOMIC DNA]</scope>
    <source>
        <strain evidence="9 10">CCM 7759</strain>
    </source>
</reference>
<dbReference type="PROSITE" id="PS50885">
    <property type="entry name" value="HAMP"/>
    <property type="match status" value="1"/>
</dbReference>
<evidence type="ECO:0000256" key="3">
    <source>
        <dbReference type="ARBA" id="ARBA00022553"/>
    </source>
</evidence>
<dbReference type="InterPro" id="IPR050640">
    <property type="entry name" value="Bact_2-comp_sensor_kinase"/>
</dbReference>
<dbReference type="InterPro" id="IPR003660">
    <property type="entry name" value="HAMP_dom"/>
</dbReference>
<dbReference type="SMART" id="SM00304">
    <property type="entry name" value="HAMP"/>
    <property type="match status" value="1"/>
</dbReference>
<evidence type="ECO:0000256" key="1">
    <source>
        <dbReference type="ARBA" id="ARBA00004651"/>
    </source>
</evidence>
<name>A0ABV6DTP0_9BACL</name>
<keyword evidence="6 7" id="KW-0472">Membrane</keyword>
<dbReference type="SUPFAM" id="SSF158472">
    <property type="entry name" value="HAMP domain-like"/>
    <property type="match status" value="1"/>
</dbReference>
<dbReference type="Pfam" id="PF06580">
    <property type="entry name" value="His_kinase"/>
    <property type="match status" value="1"/>
</dbReference>
<dbReference type="PANTHER" id="PTHR34220:SF7">
    <property type="entry name" value="SENSOR HISTIDINE KINASE YPDA"/>
    <property type="match status" value="1"/>
</dbReference>
<evidence type="ECO:0000256" key="2">
    <source>
        <dbReference type="ARBA" id="ARBA00022475"/>
    </source>
</evidence>
<gene>
    <name evidence="9" type="ORF">ACFFK0_26865</name>
</gene>
<organism evidence="9 10">
    <name type="scientific">Paenibacillus chartarius</name>
    <dbReference type="NCBI Taxonomy" id="747481"/>
    <lineage>
        <taxon>Bacteria</taxon>
        <taxon>Bacillati</taxon>
        <taxon>Bacillota</taxon>
        <taxon>Bacilli</taxon>
        <taxon>Bacillales</taxon>
        <taxon>Paenibacillaceae</taxon>
        <taxon>Paenibacillus</taxon>
    </lineage>
</organism>
<dbReference type="RefSeq" id="WP_377473785.1">
    <property type="nucleotide sequence ID" value="NZ_JBHLWN010000107.1"/>
</dbReference>
<feature type="domain" description="HAMP" evidence="8">
    <location>
        <begin position="312"/>
        <end position="364"/>
    </location>
</feature>
<dbReference type="EC" id="2.7.13.3" evidence="9"/>
<dbReference type="Gene3D" id="6.10.340.10">
    <property type="match status" value="1"/>
</dbReference>
<dbReference type="InterPro" id="IPR036890">
    <property type="entry name" value="HATPase_C_sf"/>
</dbReference>
<evidence type="ECO:0000313" key="10">
    <source>
        <dbReference type="Proteomes" id="UP001589776"/>
    </source>
</evidence>
<keyword evidence="4 9" id="KW-0808">Transferase</keyword>
<evidence type="ECO:0000256" key="4">
    <source>
        <dbReference type="ARBA" id="ARBA00022679"/>
    </source>
</evidence>
<evidence type="ECO:0000256" key="7">
    <source>
        <dbReference type="SAM" id="Phobius"/>
    </source>
</evidence>
<dbReference type="GO" id="GO:0004673">
    <property type="term" value="F:protein histidine kinase activity"/>
    <property type="evidence" value="ECO:0007669"/>
    <property type="project" value="UniProtKB-EC"/>
</dbReference>
<dbReference type="Proteomes" id="UP001589776">
    <property type="component" value="Unassembled WGS sequence"/>
</dbReference>
<evidence type="ECO:0000313" key="9">
    <source>
        <dbReference type="EMBL" id="MFC0216026.1"/>
    </source>
</evidence>
<dbReference type="InterPro" id="IPR003594">
    <property type="entry name" value="HATPase_dom"/>
</dbReference>
<dbReference type="Pfam" id="PF02518">
    <property type="entry name" value="HATPase_c"/>
    <property type="match status" value="1"/>
</dbReference>